<dbReference type="PANTHER" id="PTHR43737:SF1">
    <property type="entry name" value="DUF1501 DOMAIN-CONTAINING PROTEIN"/>
    <property type="match status" value="1"/>
</dbReference>
<dbReference type="PROSITE" id="PS51318">
    <property type="entry name" value="TAT"/>
    <property type="match status" value="1"/>
</dbReference>
<dbReference type="Pfam" id="PF07394">
    <property type="entry name" value="DUF1501"/>
    <property type="match status" value="1"/>
</dbReference>
<dbReference type="InterPro" id="IPR010869">
    <property type="entry name" value="DUF1501"/>
</dbReference>
<evidence type="ECO:0000313" key="2">
    <source>
        <dbReference type="Proteomes" id="UP001243009"/>
    </source>
</evidence>
<dbReference type="Proteomes" id="UP001243009">
    <property type="component" value="Unassembled WGS sequence"/>
</dbReference>
<dbReference type="PANTHER" id="PTHR43737">
    <property type="entry name" value="BLL7424 PROTEIN"/>
    <property type="match status" value="1"/>
</dbReference>
<dbReference type="InterPro" id="IPR006311">
    <property type="entry name" value="TAT_signal"/>
</dbReference>
<organism evidence="1 2">
    <name type="scientific">Paracraurococcus lichenis</name>
    <dbReference type="NCBI Taxonomy" id="3064888"/>
    <lineage>
        <taxon>Bacteria</taxon>
        <taxon>Pseudomonadati</taxon>
        <taxon>Pseudomonadota</taxon>
        <taxon>Alphaproteobacteria</taxon>
        <taxon>Acetobacterales</taxon>
        <taxon>Roseomonadaceae</taxon>
        <taxon>Paracraurococcus</taxon>
    </lineage>
</organism>
<gene>
    <name evidence="1" type="ORF">Q7A36_38700</name>
</gene>
<dbReference type="EMBL" id="JAUTWS010000204">
    <property type="protein sequence ID" value="MDO9714286.1"/>
    <property type="molecule type" value="Genomic_DNA"/>
</dbReference>
<keyword evidence="2" id="KW-1185">Reference proteome</keyword>
<name>A0ABT9EDK5_9PROT</name>
<reference evidence="1 2" key="1">
    <citation type="submission" date="2023-08" db="EMBL/GenBank/DDBJ databases">
        <title>The draft genome sequence of Paracraurococcus sp. LOR1-02.</title>
        <authorList>
            <person name="Kingkaew E."/>
            <person name="Tanasupawat S."/>
        </authorList>
    </citation>
    <scope>NUCLEOTIDE SEQUENCE [LARGE SCALE GENOMIC DNA]</scope>
    <source>
        <strain evidence="1 2">LOR1-02</strain>
    </source>
</reference>
<proteinExistence type="predicted"/>
<accession>A0ABT9EDK5</accession>
<comment type="caution">
    <text evidence="1">The sequence shown here is derived from an EMBL/GenBank/DDBJ whole genome shotgun (WGS) entry which is preliminary data.</text>
</comment>
<evidence type="ECO:0000313" key="1">
    <source>
        <dbReference type="EMBL" id="MDO9714286.1"/>
    </source>
</evidence>
<protein>
    <submittedName>
        <fullName evidence="1">DUF1501 domain-containing protein</fullName>
    </submittedName>
</protein>
<sequence>MSDPRDPLPHRHQPGLARRDLLRLGVGGVGLSVLGARGGSAVFAPSAEAATRRTSDRILVVVELSGANDGLNTVVPYADDAYYRARPKLGLRPERLIRLDDHVGLQSTMTGLARLYKDGELAIVQGVGYDQPSFSHFTSMAYWHTAAPNSGETYGWLGRLADALDPKADPYCLVNVQARQSLAVRAREHVPLVFDDPEKFSRTGLHAEREVLQHLVGATSRGPVQRFMADVARAARSAELRVREACASYRTPVEYGLYRFGLERVAAMIAGGFPTRVFYVSYPNNAFDTHVYQADTHARLWKYTSDHIAAFLADMRRIGRGDDVALLMFSEFGRRVAENANGGTDHGTAGPVFVVGGGVRGGVYGQPPDLLALEDGNLRHTLDFRHVYATMVREWMGLGDTRTVLSDDFAGLGLYEAA</sequence>
<dbReference type="RefSeq" id="WP_305109120.1">
    <property type="nucleotide sequence ID" value="NZ_JAUTWS010000204.1"/>
</dbReference>